<evidence type="ECO:0000313" key="3">
    <source>
        <dbReference type="Proteomes" id="UP000886520"/>
    </source>
</evidence>
<feature type="region of interest" description="Disordered" evidence="1">
    <location>
        <begin position="1"/>
        <end position="32"/>
    </location>
</feature>
<name>A0A9D4ZPW2_ADICA</name>
<accession>A0A9D4ZPW2</accession>
<reference evidence="2" key="1">
    <citation type="submission" date="2021-01" db="EMBL/GenBank/DDBJ databases">
        <title>Adiantum capillus-veneris genome.</title>
        <authorList>
            <person name="Fang Y."/>
            <person name="Liao Q."/>
        </authorList>
    </citation>
    <scope>NUCLEOTIDE SEQUENCE</scope>
    <source>
        <strain evidence="2">H3</strain>
        <tissue evidence="2">Leaf</tissue>
    </source>
</reference>
<gene>
    <name evidence="2" type="ORF">GOP47_0003923</name>
</gene>
<protein>
    <submittedName>
        <fullName evidence="2">Uncharacterized protein</fullName>
    </submittedName>
</protein>
<comment type="caution">
    <text evidence="2">The sequence shown here is derived from an EMBL/GenBank/DDBJ whole genome shotgun (WGS) entry which is preliminary data.</text>
</comment>
<dbReference type="Proteomes" id="UP000886520">
    <property type="component" value="Chromosome 4"/>
</dbReference>
<organism evidence="2 3">
    <name type="scientific">Adiantum capillus-veneris</name>
    <name type="common">Maidenhair fern</name>
    <dbReference type="NCBI Taxonomy" id="13818"/>
    <lineage>
        <taxon>Eukaryota</taxon>
        <taxon>Viridiplantae</taxon>
        <taxon>Streptophyta</taxon>
        <taxon>Embryophyta</taxon>
        <taxon>Tracheophyta</taxon>
        <taxon>Polypodiopsida</taxon>
        <taxon>Polypodiidae</taxon>
        <taxon>Polypodiales</taxon>
        <taxon>Pteridineae</taxon>
        <taxon>Pteridaceae</taxon>
        <taxon>Vittarioideae</taxon>
        <taxon>Adiantum</taxon>
    </lineage>
</organism>
<keyword evidence="3" id="KW-1185">Reference proteome</keyword>
<evidence type="ECO:0000256" key="1">
    <source>
        <dbReference type="SAM" id="MobiDB-lite"/>
    </source>
</evidence>
<dbReference type="AlphaFoldDB" id="A0A9D4ZPW2"/>
<evidence type="ECO:0000313" key="2">
    <source>
        <dbReference type="EMBL" id="KAI5080740.1"/>
    </source>
</evidence>
<dbReference type="EMBL" id="JABFUD020000004">
    <property type="protein sequence ID" value="KAI5080740.1"/>
    <property type="molecule type" value="Genomic_DNA"/>
</dbReference>
<sequence length="133" mass="14989">MSIKQLSCLRGQGKSSPARSRSPSLTQQSLPGLNSRYYMQSRCPNVESSKFHQPQQVWLQLEADAPMSIQCVQLQVQVRRARPKNPSPLFYRGLTCALTQKLSYGLLACNIVLQHYLLQQSKLTVCEALTHCP</sequence>
<feature type="compositionally biased region" description="Polar residues" evidence="1">
    <location>
        <begin position="13"/>
        <end position="32"/>
    </location>
</feature>
<proteinExistence type="predicted"/>